<organism evidence="1 2">
    <name type="scientific">Rickenella mellea</name>
    <dbReference type="NCBI Taxonomy" id="50990"/>
    <lineage>
        <taxon>Eukaryota</taxon>
        <taxon>Fungi</taxon>
        <taxon>Dikarya</taxon>
        <taxon>Basidiomycota</taxon>
        <taxon>Agaricomycotina</taxon>
        <taxon>Agaricomycetes</taxon>
        <taxon>Hymenochaetales</taxon>
        <taxon>Rickenellaceae</taxon>
        <taxon>Rickenella</taxon>
    </lineage>
</organism>
<protein>
    <submittedName>
        <fullName evidence="1">Uncharacterized protein</fullName>
    </submittedName>
</protein>
<dbReference type="Proteomes" id="UP000294933">
    <property type="component" value="Unassembled WGS sequence"/>
</dbReference>
<evidence type="ECO:0000313" key="2">
    <source>
        <dbReference type="Proteomes" id="UP000294933"/>
    </source>
</evidence>
<dbReference type="EMBL" id="ML170199">
    <property type="protein sequence ID" value="TDL19172.1"/>
    <property type="molecule type" value="Genomic_DNA"/>
</dbReference>
<keyword evidence="2" id="KW-1185">Reference proteome</keyword>
<dbReference type="AlphaFoldDB" id="A0A4Y7PW77"/>
<dbReference type="VEuPathDB" id="FungiDB:BD410DRAFT_447186"/>
<gene>
    <name evidence="1" type="ORF">BD410DRAFT_447186</name>
</gene>
<evidence type="ECO:0000313" key="1">
    <source>
        <dbReference type="EMBL" id="TDL19172.1"/>
    </source>
</evidence>
<name>A0A4Y7PW77_9AGAM</name>
<sequence>MRISLFVSPGVRVASGILVLRSGMPFDTCGKGRGATASFEVDAGVLIDVYVFTCSVQSDVTRLEGSDTGSAGGAAAPLAVAFDAVFLLLSCPVGVDAVVSLRISVAPWPELFQVVFLPP</sequence>
<accession>A0A4Y7PW77</accession>
<proteinExistence type="predicted"/>
<reference evidence="1 2" key="1">
    <citation type="submission" date="2018-06" db="EMBL/GenBank/DDBJ databases">
        <title>A transcriptomic atlas of mushroom development highlights an independent origin of complex multicellularity.</title>
        <authorList>
            <consortium name="DOE Joint Genome Institute"/>
            <person name="Krizsan K."/>
            <person name="Almasi E."/>
            <person name="Merenyi Z."/>
            <person name="Sahu N."/>
            <person name="Viragh M."/>
            <person name="Koszo T."/>
            <person name="Mondo S."/>
            <person name="Kiss B."/>
            <person name="Balint B."/>
            <person name="Kues U."/>
            <person name="Barry K."/>
            <person name="Hegedus J.C."/>
            <person name="Henrissat B."/>
            <person name="Johnson J."/>
            <person name="Lipzen A."/>
            <person name="Ohm R."/>
            <person name="Nagy I."/>
            <person name="Pangilinan J."/>
            <person name="Yan J."/>
            <person name="Xiong Y."/>
            <person name="Grigoriev I.V."/>
            <person name="Hibbett D.S."/>
            <person name="Nagy L.G."/>
        </authorList>
    </citation>
    <scope>NUCLEOTIDE SEQUENCE [LARGE SCALE GENOMIC DNA]</scope>
    <source>
        <strain evidence="1 2">SZMC22713</strain>
    </source>
</reference>